<evidence type="ECO:0000256" key="11">
    <source>
        <dbReference type="ARBA" id="ARBA00038887"/>
    </source>
</evidence>
<evidence type="ECO:0000256" key="3">
    <source>
        <dbReference type="ARBA" id="ARBA00022679"/>
    </source>
</evidence>
<keyword evidence="8" id="KW-0067">ATP-binding</keyword>
<reference evidence="13" key="1">
    <citation type="submission" date="2022-05" db="EMBL/GenBank/DDBJ databases">
        <authorList>
            <person name="Oliphant S.A."/>
            <person name="Watson-Haigh N.S."/>
            <person name="Sumby K.M."/>
            <person name="Gardner J.M."/>
            <person name="Jiranek V."/>
        </authorList>
    </citation>
    <scope>NUCLEOTIDE SEQUENCE</scope>
    <source>
        <strain evidence="13">KI4_B1</strain>
    </source>
</reference>
<dbReference type="PANTHER" id="PTHR42742:SF3">
    <property type="entry name" value="FRUCTOKINASE"/>
    <property type="match status" value="1"/>
</dbReference>
<evidence type="ECO:0000256" key="5">
    <source>
        <dbReference type="ARBA" id="ARBA00022741"/>
    </source>
</evidence>
<comment type="cofactor">
    <cofactor evidence="1">
        <name>Mg(2+)</name>
        <dbReference type="ChEBI" id="CHEBI:18420"/>
    </cofactor>
</comment>
<keyword evidence="6" id="KW-0418">Kinase</keyword>
<dbReference type="AlphaFoldDB" id="A0A9Q9E3U1"/>
<evidence type="ECO:0000256" key="2">
    <source>
        <dbReference type="ARBA" id="ARBA00006479"/>
    </source>
</evidence>
<dbReference type="InterPro" id="IPR000600">
    <property type="entry name" value="ROK"/>
</dbReference>
<dbReference type="EC" id="2.7.1.4" evidence="11"/>
<evidence type="ECO:0000256" key="4">
    <source>
        <dbReference type="ARBA" id="ARBA00022723"/>
    </source>
</evidence>
<keyword evidence="9" id="KW-0460">Magnesium</keyword>
<keyword evidence="3" id="KW-0808">Transferase</keyword>
<keyword evidence="5" id="KW-0547">Nucleotide-binding</keyword>
<dbReference type="CDD" id="cd24067">
    <property type="entry name" value="ASKHA_NBD_ROK_BsFRK-like"/>
    <property type="match status" value="1"/>
</dbReference>
<accession>A0A9Q9E3U1</accession>
<dbReference type="Pfam" id="PF00480">
    <property type="entry name" value="ROK"/>
    <property type="match status" value="1"/>
</dbReference>
<organism evidence="13 14">
    <name type="scientific">Fructilactobacillus cliffordii</name>
    <dbReference type="NCBI Taxonomy" id="2940299"/>
    <lineage>
        <taxon>Bacteria</taxon>
        <taxon>Bacillati</taxon>
        <taxon>Bacillota</taxon>
        <taxon>Bacilli</taxon>
        <taxon>Lactobacillales</taxon>
        <taxon>Lactobacillaceae</taxon>
        <taxon>Fructilactobacillus</taxon>
    </lineage>
</organism>
<keyword evidence="14" id="KW-1185">Reference proteome</keyword>
<dbReference type="GO" id="GO:0008865">
    <property type="term" value="F:fructokinase activity"/>
    <property type="evidence" value="ECO:0007669"/>
    <property type="project" value="UniProtKB-EC"/>
</dbReference>
<proteinExistence type="inferred from homology"/>
<keyword evidence="10" id="KW-0119">Carbohydrate metabolism</keyword>
<comment type="catalytic activity">
    <reaction evidence="12">
        <text>D-fructose + ATP = D-fructose 6-phosphate + ADP + H(+)</text>
        <dbReference type="Rhea" id="RHEA:16125"/>
        <dbReference type="ChEBI" id="CHEBI:15378"/>
        <dbReference type="ChEBI" id="CHEBI:30616"/>
        <dbReference type="ChEBI" id="CHEBI:37721"/>
        <dbReference type="ChEBI" id="CHEBI:61527"/>
        <dbReference type="ChEBI" id="CHEBI:456216"/>
        <dbReference type="EC" id="2.7.1.4"/>
    </reaction>
</comment>
<name>A0A9Q9E3U1_9LACO</name>
<evidence type="ECO:0000256" key="10">
    <source>
        <dbReference type="ARBA" id="ARBA00023277"/>
    </source>
</evidence>
<dbReference type="SUPFAM" id="SSF53067">
    <property type="entry name" value="Actin-like ATPase domain"/>
    <property type="match status" value="1"/>
</dbReference>
<comment type="similarity">
    <text evidence="2">Belongs to the ROK (NagC/XylR) family.</text>
</comment>
<protein>
    <recommendedName>
        <fullName evidence="11">fructokinase</fullName>
        <ecNumber evidence="11">2.7.1.4</ecNumber>
    </recommendedName>
</protein>
<dbReference type="FunFam" id="3.30.420.40:FF:000153">
    <property type="entry name" value="Putative fructokinase"/>
    <property type="match status" value="1"/>
</dbReference>
<keyword evidence="7" id="KW-0862">Zinc</keyword>
<dbReference type="InterPro" id="IPR051804">
    <property type="entry name" value="Carb_Metab_Reg_Kinase/Isom"/>
</dbReference>
<sequence>MLYGSIEAGGTKFVCAVGDENFNVVDQTQFPTTTPDETLARTVKYFKKFDHIDAFGIASFGPIDIDKNSDTYGWIIKTPKKGWSNIDFLGKMKESFHVPMFWTTDVNGSAYGEYVSAKRHDENIKSVSYITIGTGIGMGSVINGDFLGVKGTPEFGHIKVKRHRDDLDFKGTCPWHGDCLEGVASGPTFEARNGVKGQDTPISDPTWDIIAYYAAQAVVDLTVTFRPDKVVLGGGVCTPEFIAKVRAQFTLLFNNYLSVGSLEKYITGPEIQHNGSATFGDFVLAQKAIDDEKKNIEVGE</sequence>
<evidence type="ECO:0000313" key="14">
    <source>
        <dbReference type="Proteomes" id="UP001055911"/>
    </source>
</evidence>
<evidence type="ECO:0000313" key="13">
    <source>
        <dbReference type="EMBL" id="USS89873.1"/>
    </source>
</evidence>
<evidence type="ECO:0000256" key="7">
    <source>
        <dbReference type="ARBA" id="ARBA00022833"/>
    </source>
</evidence>
<evidence type="ECO:0000256" key="6">
    <source>
        <dbReference type="ARBA" id="ARBA00022777"/>
    </source>
</evidence>
<dbReference type="GO" id="GO:0005524">
    <property type="term" value="F:ATP binding"/>
    <property type="evidence" value="ECO:0007669"/>
    <property type="project" value="UniProtKB-KW"/>
</dbReference>
<keyword evidence="4" id="KW-0479">Metal-binding</keyword>
<dbReference type="InterPro" id="IPR043129">
    <property type="entry name" value="ATPase_NBD"/>
</dbReference>
<evidence type="ECO:0000256" key="12">
    <source>
        <dbReference type="ARBA" id="ARBA00048451"/>
    </source>
</evidence>
<dbReference type="Proteomes" id="UP001055911">
    <property type="component" value="Chromosome"/>
</dbReference>
<dbReference type="RefSeq" id="WP_252767419.1">
    <property type="nucleotide sequence ID" value="NZ_CP097117.1"/>
</dbReference>
<evidence type="ECO:0000256" key="9">
    <source>
        <dbReference type="ARBA" id="ARBA00022842"/>
    </source>
</evidence>
<evidence type="ECO:0000256" key="1">
    <source>
        <dbReference type="ARBA" id="ARBA00001946"/>
    </source>
</evidence>
<dbReference type="GO" id="GO:0046872">
    <property type="term" value="F:metal ion binding"/>
    <property type="evidence" value="ECO:0007669"/>
    <property type="project" value="UniProtKB-KW"/>
</dbReference>
<dbReference type="EMBL" id="CP097119">
    <property type="protein sequence ID" value="USS89873.1"/>
    <property type="molecule type" value="Genomic_DNA"/>
</dbReference>
<dbReference type="Gene3D" id="3.30.420.40">
    <property type="match status" value="2"/>
</dbReference>
<evidence type="ECO:0000256" key="8">
    <source>
        <dbReference type="ARBA" id="ARBA00022840"/>
    </source>
</evidence>
<gene>
    <name evidence="13" type="ORF">M3M40_03630</name>
</gene>
<dbReference type="PANTHER" id="PTHR42742">
    <property type="entry name" value="TRANSCRIPTIONAL REPRESSOR MPRA"/>
    <property type="match status" value="1"/>
</dbReference>